<gene>
    <name evidence="2" type="ORF">ERUC_LOCUS41126</name>
</gene>
<feature type="domain" description="Replication factor A C-terminal" evidence="1">
    <location>
        <begin position="166"/>
        <end position="238"/>
    </location>
</feature>
<protein>
    <recommendedName>
        <fullName evidence="1">Replication factor A C-terminal domain-containing protein</fullName>
    </recommendedName>
</protein>
<keyword evidence="3" id="KW-1185">Reference proteome</keyword>
<dbReference type="InterPro" id="IPR012340">
    <property type="entry name" value="NA-bd_OB-fold"/>
</dbReference>
<organism evidence="2 3">
    <name type="scientific">Eruca vesicaria subsp. sativa</name>
    <name type="common">Garden rocket</name>
    <name type="synonym">Eruca sativa</name>
    <dbReference type="NCBI Taxonomy" id="29727"/>
    <lineage>
        <taxon>Eukaryota</taxon>
        <taxon>Viridiplantae</taxon>
        <taxon>Streptophyta</taxon>
        <taxon>Embryophyta</taxon>
        <taxon>Tracheophyta</taxon>
        <taxon>Spermatophyta</taxon>
        <taxon>Magnoliopsida</taxon>
        <taxon>eudicotyledons</taxon>
        <taxon>Gunneridae</taxon>
        <taxon>Pentapetalae</taxon>
        <taxon>rosids</taxon>
        <taxon>malvids</taxon>
        <taxon>Brassicales</taxon>
        <taxon>Brassicaceae</taxon>
        <taxon>Brassiceae</taxon>
        <taxon>Eruca</taxon>
    </lineage>
</organism>
<comment type="caution">
    <text evidence="2">The sequence shown here is derived from an EMBL/GenBank/DDBJ whole genome shotgun (WGS) entry which is preliminary data.</text>
</comment>
<dbReference type="SUPFAM" id="SSF50249">
    <property type="entry name" value="Nucleic acid-binding proteins"/>
    <property type="match status" value="1"/>
</dbReference>
<dbReference type="AlphaFoldDB" id="A0ABC8LXJ9"/>
<evidence type="ECO:0000259" key="1">
    <source>
        <dbReference type="Pfam" id="PF08646"/>
    </source>
</evidence>
<dbReference type="EMBL" id="CAKOAT010809598">
    <property type="protein sequence ID" value="CAH8388643.1"/>
    <property type="molecule type" value="Genomic_DNA"/>
</dbReference>
<dbReference type="Proteomes" id="UP001642260">
    <property type="component" value="Unassembled WGS sequence"/>
</dbReference>
<name>A0ABC8LXJ9_ERUVS</name>
<dbReference type="InterPro" id="IPR013955">
    <property type="entry name" value="Rep_factor-A_C"/>
</dbReference>
<reference evidence="2 3" key="1">
    <citation type="submission" date="2022-03" db="EMBL/GenBank/DDBJ databases">
        <authorList>
            <person name="Macdonald S."/>
            <person name="Ahmed S."/>
            <person name="Newling K."/>
        </authorList>
    </citation>
    <scope>NUCLEOTIDE SEQUENCE [LARGE SCALE GENOMIC DNA]</scope>
</reference>
<evidence type="ECO:0000313" key="2">
    <source>
        <dbReference type="EMBL" id="CAH8388643.1"/>
    </source>
</evidence>
<accession>A0ABC8LXJ9</accession>
<dbReference type="PANTHER" id="PTHR47165">
    <property type="entry name" value="OS03G0429900 PROTEIN"/>
    <property type="match status" value="1"/>
</dbReference>
<evidence type="ECO:0000313" key="3">
    <source>
        <dbReference type="Proteomes" id="UP001642260"/>
    </source>
</evidence>
<dbReference type="Pfam" id="PF08646">
    <property type="entry name" value="Rep_fac-A_C"/>
    <property type="match status" value="1"/>
</dbReference>
<sequence length="241" mass="26719">MESPEIEVLEWACVNSYRVFNRDGTIMEARISGECVPLFRTRLTAGLLGGSVTLSLFDAEAISFHRRLECTDVGPRIFVATNINPRLVGGRLFLNATSCTHVYFDGETRAGLDRYYGLIMVRPGLPSAAPLLPQTPEVYSLTVAEMKKFVIVDQSEINYGVHAHKGWCYVACSKCSRELQRIGSGFTCVRCNKSNAVGDIRYRVTLGVADDTAEDIFVCFDGIMTKLLGLDARDISEMLVR</sequence>
<dbReference type="PANTHER" id="PTHR47165:SF4">
    <property type="entry name" value="OS03G0429900 PROTEIN"/>
    <property type="match status" value="1"/>
</dbReference>
<dbReference type="Gene3D" id="2.40.50.140">
    <property type="entry name" value="Nucleic acid-binding proteins"/>
    <property type="match status" value="1"/>
</dbReference>
<proteinExistence type="predicted"/>